<sequence length="305" mass="32662">MACKVKSTVEGIQTVEVPGQPGARGEAGGLLLGYLTKYDCSSADINPIGGISKTDLRAFVHFCTKRFQLPALQSHRAHSVAQPQPLWASLRWLCSSCCLLSSPALELALEAHDQASPSSCGCPNSPQAPARSGSCSLLPPPAPVPPALSAPPAPPLPPALTPFPAIPMLRDRGRPRLPASEQSACASAVTTVGSGPGAFLAFAPMVPWAPRPWGQQPYQPLCFCCSILLAPPTAELEPLADGQVSQTDEEDMGMTYTELSVYGKLRKVAKMGPYSMFCKLLGMWRHIWTPRQVRPVRRITEGSRR</sequence>
<dbReference type="SUPFAM" id="SSF52402">
    <property type="entry name" value="Adenine nucleotide alpha hydrolases-like"/>
    <property type="match status" value="2"/>
</dbReference>
<keyword evidence="3" id="KW-1185">Reference proteome</keyword>
<dbReference type="EMBL" id="JASSZA010000010">
    <property type="protein sequence ID" value="KAK2099919.1"/>
    <property type="molecule type" value="Genomic_DNA"/>
</dbReference>
<name>A0ABQ9US73_SAGOE</name>
<gene>
    <name evidence="2" type="ORF">P7K49_021267</name>
</gene>
<dbReference type="InterPro" id="IPR003694">
    <property type="entry name" value="NAD_synthase"/>
</dbReference>
<reference evidence="2 3" key="1">
    <citation type="submission" date="2023-05" db="EMBL/GenBank/DDBJ databases">
        <title>B98-5 Cell Line De Novo Hybrid Assembly: An Optical Mapping Approach.</title>
        <authorList>
            <person name="Kananen K."/>
            <person name="Auerbach J.A."/>
            <person name="Kautto E."/>
            <person name="Blachly J.S."/>
        </authorList>
    </citation>
    <scope>NUCLEOTIDE SEQUENCE [LARGE SCALE GENOMIC DNA]</scope>
    <source>
        <strain evidence="2">B95-8</strain>
        <tissue evidence="2">Cell line</tissue>
    </source>
</reference>
<dbReference type="InterPro" id="IPR014729">
    <property type="entry name" value="Rossmann-like_a/b/a_fold"/>
</dbReference>
<dbReference type="Gene3D" id="3.40.50.620">
    <property type="entry name" value="HUPs"/>
    <property type="match status" value="2"/>
</dbReference>
<dbReference type="PANTHER" id="PTHR23090:SF9">
    <property type="entry name" value="GLUTAMINE-DEPENDENT NAD(+) SYNTHETASE"/>
    <property type="match status" value="1"/>
</dbReference>
<evidence type="ECO:0000313" key="3">
    <source>
        <dbReference type="Proteomes" id="UP001266305"/>
    </source>
</evidence>
<proteinExistence type="predicted"/>
<organism evidence="2 3">
    <name type="scientific">Saguinus oedipus</name>
    <name type="common">Cotton-top tamarin</name>
    <name type="synonym">Oedipomidas oedipus</name>
    <dbReference type="NCBI Taxonomy" id="9490"/>
    <lineage>
        <taxon>Eukaryota</taxon>
        <taxon>Metazoa</taxon>
        <taxon>Chordata</taxon>
        <taxon>Craniata</taxon>
        <taxon>Vertebrata</taxon>
        <taxon>Euteleostomi</taxon>
        <taxon>Mammalia</taxon>
        <taxon>Eutheria</taxon>
        <taxon>Euarchontoglires</taxon>
        <taxon>Primates</taxon>
        <taxon>Haplorrhini</taxon>
        <taxon>Platyrrhini</taxon>
        <taxon>Cebidae</taxon>
        <taxon>Callitrichinae</taxon>
        <taxon>Saguinus</taxon>
    </lineage>
</organism>
<dbReference type="PANTHER" id="PTHR23090">
    <property type="entry name" value="NH 3 /GLUTAMINE-DEPENDENT NAD + SYNTHETASE"/>
    <property type="match status" value="1"/>
</dbReference>
<evidence type="ECO:0000256" key="1">
    <source>
        <dbReference type="ARBA" id="ARBA00022598"/>
    </source>
</evidence>
<dbReference type="Proteomes" id="UP001266305">
    <property type="component" value="Unassembled WGS sequence"/>
</dbReference>
<evidence type="ECO:0000313" key="2">
    <source>
        <dbReference type="EMBL" id="KAK2099919.1"/>
    </source>
</evidence>
<protein>
    <submittedName>
        <fullName evidence="2">Uncharacterized protein</fullName>
    </submittedName>
</protein>
<accession>A0ABQ9US73</accession>
<keyword evidence="1" id="KW-0436">Ligase</keyword>
<comment type="caution">
    <text evidence="2">The sequence shown here is derived from an EMBL/GenBank/DDBJ whole genome shotgun (WGS) entry which is preliminary data.</text>
</comment>